<protein>
    <submittedName>
        <fullName evidence="3">Uncharacterized protein</fullName>
    </submittedName>
</protein>
<comment type="caution">
    <text evidence="3">The sequence shown here is derived from an EMBL/GenBank/DDBJ whole genome shotgun (WGS) entry which is preliminary data.</text>
</comment>
<gene>
    <name evidence="3" type="ORF">PGO_071100</name>
</gene>
<evidence type="ECO:0000256" key="2">
    <source>
        <dbReference type="SAM" id="MobiDB-lite"/>
    </source>
</evidence>
<feature type="compositionally biased region" description="Low complexity" evidence="2">
    <location>
        <begin position="85"/>
        <end position="115"/>
    </location>
</feature>
<evidence type="ECO:0000256" key="1">
    <source>
        <dbReference type="SAM" id="Coils"/>
    </source>
</evidence>
<dbReference type="Proteomes" id="UP000195521">
    <property type="component" value="Unassembled WGS sequence"/>
</dbReference>
<feature type="compositionally biased region" description="Polar residues" evidence="2">
    <location>
        <begin position="72"/>
        <end position="84"/>
    </location>
</feature>
<dbReference type="GeneID" id="39746908"/>
<dbReference type="OrthoDB" id="380741at2759"/>
<keyword evidence="1" id="KW-0175">Coiled coil</keyword>
<name>A0A1Y1JFS4_PLAGO</name>
<keyword evidence="4" id="KW-1185">Reference proteome</keyword>
<accession>A0A1Y1JFS4</accession>
<dbReference type="AlphaFoldDB" id="A0A1Y1JFS4"/>
<proteinExistence type="predicted"/>
<dbReference type="RefSeq" id="XP_028542784.1">
    <property type="nucleotide sequence ID" value="XM_028686983.1"/>
</dbReference>
<sequence length="840" mass="98952">MLLNLLVKSRKLRMIHVKYLSVGRKNDPHHLIRDNNKNPSGENDHCVNYNLSEENTEMWSIKLGEKEKIRINETSINETTPNEMTPSERTPNETTPNETTPNETTPSETSPNETSFFLPGNKISANEWRHNFQHDKENSRKGKETTNVCLQNNENTTFGRRNKKLSKLREFKIATHGGWKHRLRNVINVEFTDSDITTNYKTDKGEGKYENVEKIYVSRGVKEERNDIIVSNVERMKSECKNAKGESVEGSTYTSYTYCDNSNTSTAPRSSDKEYASHMLLNTLYELIERKIDINENTAEELNEQMNNIIEGEKDLKMIFLLLHTMNRLVCIHKYVKKLSPKIYKVQDSELLSIILRITVNSHYKDNELFHFILTKLKEHIKLGTCTTLAISNSLYSYANMYKRNLIQMQDNIPIDEIIQIIMNYYNSFSFVQLLEIIDACSYFSSSKEELLNEKTKNIGKDRLQKSLAKLLTKIGNYFISMNIGKTVPFKNIKEVVYSYAKCKIYHEKLLLHLYPPILKSIKGYNLDISRRHELCNKYMERNITLEEDHERDIIVNGMHTNGEKLKQTERVDDQKVIHEAVKDVTTILYAYSKFYMYIDELYNEILLLLQHVYKYMNCSELSQCLISLSKLHCNIRILLSKVHMERFNIQGNLYRNFFACCTPFDLMNFLLSFSKNLYFEKGVYDVIADLLIREKKIYSLEADDLINIIHAYSKVYYLDSKVFSMVDKILCERIDNNSNYLSPEQAIKYLNSCAKLLYKNENIIYKIIEIIHKKNFINIQIFDLFKILKSAKRLNLSFQRLETHIRMLVPNLTFDFSTYRNHYYRDPKDLHMRKKKWVW</sequence>
<dbReference type="EMBL" id="BDQF01000008">
    <property type="protein sequence ID" value="GAW80195.1"/>
    <property type="molecule type" value="Genomic_DNA"/>
</dbReference>
<feature type="region of interest" description="Disordered" evidence="2">
    <location>
        <begin position="70"/>
        <end position="119"/>
    </location>
</feature>
<evidence type="ECO:0000313" key="3">
    <source>
        <dbReference type="EMBL" id="GAW80195.1"/>
    </source>
</evidence>
<organism evidence="3 4">
    <name type="scientific">Plasmodium gonderi</name>
    <dbReference type="NCBI Taxonomy" id="77519"/>
    <lineage>
        <taxon>Eukaryota</taxon>
        <taxon>Sar</taxon>
        <taxon>Alveolata</taxon>
        <taxon>Apicomplexa</taxon>
        <taxon>Aconoidasida</taxon>
        <taxon>Haemosporida</taxon>
        <taxon>Plasmodiidae</taxon>
        <taxon>Plasmodium</taxon>
        <taxon>Plasmodium (Plasmodium)</taxon>
    </lineage>
</organism>
<reference evidence="4" key="1">
    <citation type="submission" date="2017-04" db="EMBL/GenBank/DDBJ databases">
        <title>Plasmodium gonderi genome.</title>
        <authorList>
            <person name="Arisue N."/>
            <person name="Honma H."/>
            <person name="Kawai S."/>
            <person name="Tougan T."/>
            <person name="Tanabe K."/>
            <person name="Horii T."/>
        </authorList>
    </citation>
    <scope>NUCLEOTIDE SEQUENCE [LARGE SCALE GENOMIC DNA]</scope>
    <source>
        <strain evidence="4">ATCC 30045</strain>
    </source>
</reference>
<evidence type="ECO:0000313" key="4">
    <source>
        <dbReference type="Proteomes" id="UP000195521"/>
    </source>
</evidence>
<feature type="coiled-coil region" evidence="1">
    <location>
        <begin position="285"/>
        <end position="315"/>
    </location>
</feature>
<dbReference type="OMA" id="IHAYSKI"/>